<dbReference type="Proteomes" id="UP000263486">
    <property type="component" value="Unassembled WGS sequence"/>
</dbReference>
<evidence type="ECO:0000313" key="1">
    <source>
        <dbReference type="EMBL" id="REI41721.1"/>
    </source>
</evidence>
<name>A0ABX9KIH0_9FUSO</name>
<dbReference type="InterPro" id="IPR010181">
    <property type="entry name" value="CGCAxxGCC_motif"/>
</dbReference>
<dbReference type="EMBL" id="QUAJ01000008">
    <property type="protein sequence ID" value="REI41721.1"/>
    <property type="molecule type" value="Genomic_DNA"/>
</dbReference>
<dbReference type="Pfam" id="PF09719">
    <property type="entry name" value="C_GCAxxG_C_C"/>
    <property type="match status" value="1"/>
</dbReference>
<sequence length="127" mass="14280">MEKKTIENYKCGYNCSQAILKSCSHELEIDEEALIKLSSGLGFGMYTGQTCGAVTAANIIFGLKYGSSDYNDKDSLRKVYKMIKTFETSFKEKNFSLNCGELKKVYKVDCEVLIKTSAEILKELLNK</sequence>
<dbReference type="NCBIfam" id="TIGR01909">
    <property type="entry name" value="C_GCAxxG_C_C"/>
    <property type="match status" value="1"/>
</dbReference>
<keyword evidence="2" id="KW-1185">Reference proteome</keyword>
<dbReference type="RefSeq" id="WP_114641989.1">
    <property type="nucleotide sequence ID" value="NZ_JAACIO010000008.1"/>
</dbReference>
<proteinExistence type="predicted"/>
<evidence type="ECO:0000313" key="2">
    <source>
        <dbReference type="Proteomes" id="UP000263486"/>
    </source>
</evidence>
<organism evidence="1 2">
    <name type="scientific">Psychrilyobacter piezotolerans</name>
    <dbReference type="NCBI Taxonomy" id="2293438"/>
    <lineage>
        <taxon>Bacteria</taxon>
        <taxon>Fusobacteriati</taxon>
        <taxon>Fusobacteriota</taxon>
        <taxon>Fusobacteriia</taxon>
        <taxon>Fusobacteriales</taxon>
        <taxon>Fusobacteriaceae</taxon>
        <taxon>Psychrilyobacter</taxon>
    </lineage>
</organism>
<comment type="caution">
    <text evidence="1">The sequence shown here is derived from an EMBL/GenBank/DDBJ whole genome shotgun (WGS) entry which is preliminary data.</text>
</comment>
<reference evidence="1 2" key="1">
    <citation type="submission" date="2018-08" db="EMBL/GenBank/DDBJ databases">
        <title>Draft genome sequence of Psychrilyobacter sp. strain SD5 isolated from Black Sea water.</title>
        <authorList>
            <person name="Yadav S."/>
            <person name="Villanueva L."/>
            <person name="Damste J.S.S."/>
        </authorList>
    </citation>
    <scope>NUCLEOTIDE SEQUENCE [LARGE SCALE GENOMIC DNA]</scope>
    <source>
        <strain evidence="1 2">SD5</strain>
    </source>
</reference>
<protein>
    <submittedName>
        <fullName evidence="1">C_GCAxxG_C_C family protein</fullName>
    </submittedName>
</protein>
<accession>A0ABX9KIH0</accession>
<gene>
    <name evidence="1" type="ORF">DYH56_06145</name>
</gene>